<keyword evidence="4" id="KW-1185">Reference proteome</keyword>
<evidence type="ECO:0000256" key="1">
    <source>
        <dbReference type="SAM" id="MobiDB-lite"/>
    </source>
</evidence>
<organism evidence="3 4">
    <name type="scientific">Rhododendron griersonianum</name>
    <dbReference type="NCBI Taxonomy" id="479676"/>
    <lineage>
        <taxon>Eukaryota</taxon>
        <taxon>Viridiplantae</taxon>
        <taxon>Streptophyta</taxon>
        <taxon>Embryophyta</taxon>
        <taxon>Tracheophyta</taxon>
        <taxon>Spermatophyta</taxon>
        <taxon>Magnoliopsida</taxon>
        <taxon>eudicotyledons</taxon>
        <taxon>Gunneridae</taxon>
        <taxon>Pentapetalae</taxon>
        <taxon>asterids</taxon>
        <taxon>Ericales</taxon>
        <taxon>Ericaceae</taxon>
        <taxon>Ericoideae</taxon>
        <taxon>Rhodoreae</taxon>
        <taxon>Rhododendron</taxon>
    </lineage>
</organism>
<proteinExistence type="predicted"/>
<comment type="caution">
    <text evidence="3">The sequence shown here is derived from an EMBL/GenBank/DDBJ whole genome shotgun (WGS) entry which is preliminary data.</text>
</comment>
<feature type="signal peptide" evidence="2">
    <location>
        <begin position="1"/>
        <end position="22"/>
    </location>
</feature>
<reference evidence="3" key="1">
    <citation type="submission" date="2020-08" db="EMBL/GenBank/DDBJ databases">
        <title>Plant Genome Project.</title>
        <authorList>
            <person name="Zhang R.-G."/>
        </authorList>
    </citation>
    <scope>NUCLEOTIDE SEQUENCE</scope>
    <source>
        <strain evidence="3">WSP0</strain>
        <tissue evidence="3">Leaf</tissue>
    </source>
</reference>
<feature type="compositionally biased region" description="Polar residues" evidence="1">
    <location>
        <begin position="78"/>
        <end position="92"/>
    </location>
</feature>
<feature type="chain" id="PRO_5043798196" evidence="2">
    <location>
        <begin position="23"/>
        <end position="92"/>
    </location>
</feature>
<keyword evidence="2" id="KW-0732">Signal</keyword>
<protein>
    <submittedName>
        <fullName evidence="3">Uncharacterized protein</fullName>
    </submittedName>
</protein>
<name>A0AAV6IPC9_9ERIC</name>
<dbReference type="AlphaFoldDB" id="A0AAV6IPC9"/>
<feature type="region of interest" description="Disordered" evidence="1">
    <location>
        <begin position="71"/>
        <end position="92"/>
    </location>
</feature>
<evidence type="ECO:0000313" key="4">
    <source>
        <dbReference type="Proteomes" id="UP000823749"/>
    </source>
</evidence>
<sequence length="92" mass="10037">MAAGKIAMRGVVMCVLLVLALGENRSSYPHCKSECYLECMHMKLFTWNECKIICDQACEIAPSPVADDGFNPKVEGVSPNSEEIGSIDAQLQ</sequence>
<accession>A0AAV6IPC9</accession>
<gene>
    <name evidence="3" type="ORF">RHGRI_025538</name>
</gene>
<evidence type="ECO:0000256" key="2">
    <source>
        <dbReference type="SAM" id="SignalP"/>
    </source>
</evidence>
<dbReference type="Proteomes" id="UP000823749">
    <property type="component" value="Chromosome 9"/>
</dbReference>
<dbReference type="EMBL" id="JACTNZ010000009">
    <property type="protein sequence ID" value="KAG5530606.1"/>
    <property type="molecule type" value="Genomic_DNA"/>
</dbReference>
<evidence type="ECO:0000313" key="3">
    <source>
        <dbReference type="EMBL" id="KAG5530606.1"/>
    </source>
</evidence>